<dbReference type="Pfam" id="PF12146">
    <property type="entry name" value="Hydrolase_4"/>
    <property type="match status" value="1"/>
</dbReference>
<organism evidence="3 4">
    <name type="scientific">Nocardioides terrae</name>
    <dbReference type="NCBI Taxonomy" id="574651"/>
    <lineage>
        <taxon>Bacteria</taxon>
        <taxon>Bacillati</taxon>
        <taxon>Actinomycetota</taxon>
        <taxon>Actinomycetes</taxon>
        <taxon>Propionibacteriales</taxon>
        <taxon>Nocardioidaceae</taxon>
        <taxon>Nocardioides</taxon>
    </lineage>
</organism>
<evidence type="ECO:0000313" key="4">
    <source>
        <dbReference type="Proteomes" id="UP000198832"/>
    </source>
</evidence>
<dbReference type="OrthoDB" id="9801217at2"/>
<dbReference type="PANTHER" id="PTHR11614">
    <property type="entry name" value="PHOSPHOLIPASE-RELATED"/>
    <property type="match status" value="1"/>
</dbReference>
<reference evidence="3 4" key="1">
    <citation type="submission" date="2016-10" db="EMBL/GenBank/DDBJ databases">
        <authorList>
            <person name="de Groot N.N."/>
        </authorList>
    </citation>
    <scope>NUCLEOTIDE SEQUENCE [LARGE SCALE GENOMIC DNA]</scope>
    <source>
        <strain evidence="3 4">CGMCC 1.7056</strain>
    </source>
</reference>
<dbReference type="EMBL" id="FOLB01000007">
    <property type="protein sequence ID" value="SFC50295.1"/>
    <property type="molecule type" value="Genomic_DNA"/>
</dbReference>
<keyword evidence="3" id="KW-0378">Hydrolase</keyword>
<dbReference type="STRING" id="574651.SAMN04487968_10790"/>
<feature type="region of interest" description="Disordered" evidence="1">
    <location>
        <begin position="1"/>
        <end position="31"/>
    </location>
</feature>
<sequence>MSTTQDPAEDRDTGRETGPVEDILGPPYTAETIPLADDDEGRVIATLVKRPADRTTDRAVLHVHGFSDYFFQTGHAEWWTDRGYDFYALDLRKSGRSLLEHQTPNYVTDLATYHEELDAAWELITERDGHDEVVVTAHSTGGLTTPLWADARRPAGLVGMVLNSPWLDMQGSPLLRVVGTPLINQLGARAPKFHIRRTVSGVYARSLHRDHAGEWDFNLDLKPLTSFPVYAGWLRAIRNGHAVLHGGLDVPAPVLVLSSDQTRWTVNLNDAAHTADLVLDVKQIRQWATSVGRHVTYVAVPGARHDVLLSRPDVRERAYREIDTWMTAYVDGATPRGT</sequence>
<proteinExistence type="predicted"/>
<evidence type="ECO:0000259" key="2">
    <source>
        <dbReference type="Pfam" id="PF12146"/>
    </source>
</evidence>
<dbReference type="GO" id="GO:0016787">
    <property type="term" value="F:hydrolase activity"/>
    <property type="evidence" value="ECO:0007669"/>
    <property type="project" value="UniProtKB-KW"/>
</dbReference>
<dbReference type="AlphaFoldDB" id="A0A1I1JPH0"/>
<evidence type="ECO:0000256" key="1">
    <source>
        <dbReference type="SAM" id="MobiDB-lite"/>
    </source>
</evidence>
<keyword evidence="4" id="KW-1185">Reference proteome</keyword>
<name>A0A1I1JPH0_9ACTN</name>
<dbReference type="SUPFAM" id="SSF53474">
    <property type="entry name" value="alpha/beta-Hydrolases"/>
    <property type="match status" value="1"/>
</dbReference>
<protein>
    <submittedName>
        <fullName evidence="3">Lysophospholipase, alpha-beta hydrolase superfamily</fullName>
    </submittedName>
</protein>
<dbReference type="InterPro" id="IPR051044">
    <property type="entry name" value="MAG_DAG_Lipase"/>
</dbReference>
<evidence type="ECO:0000313" key="3">
    <source>
        <dbReference type="EMBL" id="SFC50295.1"/>
    </source>
</evidence>
<dbReference type="InterPro" id="IPR029058">
    <property type="entry name" value="AB_hydrolase_fold"/>
</dbReference>
<feature type="domain" description="Serine aminopeptidase S33" evidence="2">
    <location>
        <begin position="57"/>
        <end position="308"/>
    </location>
</feature>
<dbReference type="InterPro" id="IPR022742">
    <property type="entry name" value="Hydrolase_4"/>
</dbReference>
<accession>A0A1I1JPH0</accession>
<dbReference type="Proteomes" id="UP000198832">
    <property type="component" value="Unassembled WGS sequence"/>
</dbReference>
<dbReference type="Gene3D" id="3.40.50.1820">
    <property type="entry name" value="alpha/beta hydrolase"/>
    <property type="match status" value="1"/>
</dbReference>
<dbReference type="RefSeq" id="WP_091123565.1">
    <property type="nucleotide sequence ID" value="NZ_FOLB01000007.1"/>
</dbReference>
<gene>
    <name evidence="3" type="ORF">SAMN04487968_10790</name>
</gene>